<gene>
    <name evidence="2" type="ORF">B0H17DRAFT_39737</name>
</gene>
<dbReference type="EMBL" id="JARKIE010000011">
    <property type="protein sequence ID" value="KAJ7703972.1"/>
    <property type="molecule type" value="Genomic_DNA"/>
</dbReference>
<keyword evidence="3" id="KW-1185">Reference proteome</keyword>
<feature type="transmembrane region" description="Helical" evidence="1">
    <location>
        <begin position="139"/>
        <end position="160"/>
    </location>
</feature>
<accession>A0AAD7M6T0</accession>
<evidence type="ECO:0000313" key="2">
    <source>
        <dbReference type="EMBL" id="KAJ7703972.1"/>
    </source>
</evidence>
<dbReference type="AlphaFoldDB" id="A0AAD7M6T0"/>
<comment type="caution">
    <text evidence="2">The sequence shown here is derived from an EMBL/GenBank/DDBJ whole genome shotgun (WGS) entry which is preliminary data.</text>
</comment>
<sequence>MAALYLHNSIWGPDTPPDAEPHTRATSFATLQSSDHSHPTQPLLHSSTSESVAYLDLLSHQPTHPNAAGRGAPLGLSFAGDPTTLRERKGAADYTLRRRLRRLKLAIAVLEFLMLCWATYTTVRYFLAYARTASTPALALGAVTTAGTFVLSASALLPPLRTHLLAHWRVPAPALLAARAALRAVASLLLLAPTAANLGYALARRGGPGGCAADVDVVWSACTGGTPLALALVRLVLTLAVLPPFSDSPSSPPPPFLHTPSSRPFFPLFHPIPRLFLSRRSYLLATSPLPPRAHPLVVMRPPISFFSTPLPCLPAFSHIPSAPAHLFSFLLPRFGPHRHRHRFPRPPRRHLFALLFLPRPFLPLRHPSFTPLSLHPPPVLRRAPFHPTSSHFSAPLTVLYIGPHSPRPPVTRYLPSPCHQRRSFRCV</sequence>
<keyword evidence="1" id="KW-0472">Membrane</keyword>
<keyword evidence="1" id="KW-1133">Transmembrane helix</keyword>
<protein>
    <submittedName>
        <fullName evidence="2">Uncharacterized protein</fullName>
    </submittedName>
</protein>
<keyword evidence="1" id="KW-0812">Transmembrane</keyword>
<name>A0AAD7M6T0_MYCRO</name>
<evidence type="ECO:0000313" key="3">
    <source>
        <dbReference type="Proteomes" id="UP001221757"/>
    </source>
</evidence>
<feature type="transmembrane region" description="Helical" evidence="1">
    <location>
        <begin position="181"/>
        <end position="202"/>
    </location>
</feature>
<evidence type="ECO:0000256" key="1">
    <source>
        <dbReference type="SAM" id="Phobius"/>
    </source>
</evidence>
<feature type="transmembrane region" description="Helical" evidence="1">
    <location>
        <begin position="105"/>
        <end position="127"/>
    </location>
</feature>
<reference evidence="2" key="1">
    <citation type="submission" date="2023-03" db="EMBL/GenBank/DDBJ databases">
        <title>Massive genome expansion in bonnet fungi (Mycena s.s.) driven by repeated elements and novel gene families across ecological guilds.</title>
        <authorList>
            <consortium name="Lawrence Berkeley National Laboratory"/>
            <person name="Harder C.B."/>
            <person name="Miyauchi S."/>
            <person name="Viragh M."/>
            <person name="Kuo A."/>
            <person name="Thoen E."/>
            <person name="Andreopoulos B."/>
            <person name="Lu D."/>
            <person name="Skrede I."/>
            <person name="Drula E."/>
            <person name="Henrissat B."/>
            <person name="Morin E."/>
            <person name="Kohler A."/>
            <person name="Barry K."/>
            <person name="LaButti K."/>
            <person name="Morin E."/>
            <person name="Salamov A."/>
            <person name="Lipzen A."/>
            <person name="Mereny Z."/>
            <person name="Hegedus B."/>
            <person name="Baldrian P."/>
            <person name="Stursova M."/>
            <person name="Weitz H."/>
            <person name="Taylor A."/>
            <person name="Grigoriev I.V."/>
            <person name="Nagy L.G."/>
            <person name="Martin F."/>
            <person name="Kauserud H."/>
        </authorList>
    </citation>
    <scope>NUCLEOTIDE SEQUENCE</scope>
    <source>
        <strain evidence="2">CBHHK067</strain>
    </source>
</reference>
<dbReference type="Proteomes" id="UP001221757">
    <property type="component" value="Unassembled WGS sequence"/>
</dbReference>
<organism evidence="2 3">
    <name type="scientific">Mycena rosella</name>
    <name type="common">Pink bonnet</name>
    <name type="synonym">Agaricus rosellus</name>
    <dbReference type="NCBI Taxonomy" id="1033263"/>
    <lineage>
        <taxon>Eukaryota</taxon>
        <taxon>Fungi</taxon>
        <taxon>Dikarya</taxon>
        <taxon>Basidiomycota</taxon>
        <taxon>Agaricomycotina</taxon>
        <taxon>Agaricomycetes</taxon>
        <taxon>Agaricomycetidae</taxon>
        <taxon>Agaricales</taxon>
        <taxon>Marasmiineae</taxon>
        <taxon>Mycenaceae</taxon>
        <taxon>Mycena</taxon>
    </lineage>
</organism>
<proteinExistence type="predicted"/>